<dbReference type="OrthoDB" id="9780884at2"/>
<gene>
    <name evidence="6" type="ORF">BA92_04020</name>
    <name evidence="5" type="ORF">IE90_10000</name>
</gene>
<dbReference type="PANTHER" id="PTHR31302">
    <property type="entry name" value="TRANSMEMBRANE PROTEIN WITH METALLOPHOSPHOESTERASE DOMAIN-RELATED"/>
    <property type="match status" value="1"/>
</dbReference>
<feature type="transmembrane region" description="Helical" evidence="3">
    <location>
        <begin position="6"/>
        <end position="25"/>
    </location>
</feature>
<reference evidence="5 7" key="2">
    <citation type="submission" date="2014-07" db="EMBL/GenBank/DDBJ databases">
        <title>Porphyromonadaceae bacterium OUH 334697 = ATCC BAA-2682 = DSM 28341 draft genome.</title>
        <authorList>
            <person name="Sydenham T.V."/>
            <person name="Hasman H."/>
            <person name="Justesen U.S."/>
        </authorList>
    </citation>
    <scope>NUCLEOTIDE SEQUENCE [LARGE SCALE GENOMIC DNA]</scope>
    <source>
        <strain evidence="5 7">OUH 334697</strain>
    </source>
</reference>
<evidence type="ECO:0000256" key="1">
    <source>
        <dbReference type="ARBA" id="ARBA00022723"/>
    </source>
</evidence>
<dbReference type="AlphaFoldDB" id="A0A0C3MGL5"/>
<dbReference type="Proteomes" id="UP000031937">
    <property type="component" value="Unassembled WGS sequence"/>
</dbReference>
<evidence type="ECO:0000259" key="4">
    <source>
        <dbReference type="Pfam" id="PF00149"/>
    </source>
</evidence>
<name>A0A0C3MGL5_9PORP</name>
<evidence type="ECO:0000256" key="2">
    <source>
        <dbReference type="ARBA" id="ARBA00022801"/>
    </source>
</evidence>
<evidence type="ECO:0000313" key="8">
    <source>
        <dbReference type="Proteomes" id="UP000031980"/>
    </source>
</evidence>
<dbReference type="GO" id="GO:0016020">
    <property type="term" value="C:membrane"/>
    <property type="evidence" value="ECO:0007669"/>
    <property type="project" value="GOC"/>
</dbReference>
<dbReference type="InterPro" id="IPR051158">
    <property type="entry name" value="Metallophosphoesterase_sf"/>
</dbReference>
<feature type="transmembrane region" description="Helical" evidence="3">
    <location>
        <begin position="37"/>
        <end position="56"/>
    </location>
</feature>
<dbReference type="Pfam" id="PF00149">
    <property type="entry name" value="Metallophos"/>
    <property type="match status" value="1"/>
</dbReference>
<dbReference type="Proteomes" id="UP000031980">
    <property type="component" value="Unassembled WGS sequence"/>
</dbReference>
<keyword evidence="1" id="KW-0479">Metal-binding</keyword>
<protein>
    <submittedName>
        <fullName evidence="6">Metallophosphoesterase</fullName>
    </submittedName>
</protein>
<dbReference type="PANTHER" id="PTHR31302:SF31">
    <property type="entry name" value="PHOSPHODIESTERASE YAEI"/>
    <property type="match status" value="1"/>
</dbReference>
<accession>A0A0C3MGL5</accession>
<dbReference type="InterPro" id="IPR004843">
    <property type="entry name" value="Calcineurin-like_PHP"/>
</dbReference>
<feature type="transmembrane region" description="Helical" evidence="3">
    <location>
        <begin position="101"/>
        <end position="125"/>
    </location>
</feature>
<dbReference type="EMBL" id="JPIU01000037">
    <property type="protein sequence ID" value="KIO45638.1"/>
    <property type="molecule type" value="Genomic_DNA"/>
</dbReference>
<dbReference type="RefSeq" id="WP_041503681.1">
    <property type="nucleotide sequence ID" value="NZ_JPIT01000031.1"/>
</dbReference>
<sequence length="395" mass="45778">MKTGTIILLVGLGYIWLNDLFLYLEIKRYLKSKTGKILYAIHSLLFIIGLLSYHFIIPRIKSPEAYFWFGKGIAVLFLCYVPKTIYIVLNGIALMVRRLKLLSGIIHYFAFGLSVLVFFVIFYGITWGRYDYKVVKQEVCIKELPDTFDHFRIVQLTDLHLGSYRKGYVGISELVQKVNALQPDLIVFTGDMVNNFASEMTPWQDTLKLLTSRHGKYAITGNHDYGHYTRWKTEEDRKENLVQFFKNMRDMGFHMLNNTNIPLIIQTDTIYLSGVENWGLPPFPQYGKLPEALRGTEGHVVILLSHDPSHWRQEVIYHPVALTLAGHTHAMQMGIQIGRFRWSPSQYIYPEYNGLYKHDRHQLYVSRGAGYLGFPGRIGQRPEITLIELTNDCKQ</sequence>
<keyword evidence="3" id="KW-0812">Transmembrane</keyword>
<comment type="caution">
    <text evidence="6">The sequence shown here is derived from an EMBL/GenBank/DDBJ whole genome shotgun (WGS) entry which is preliminary data.</text>
</comment>
<dbReference type="GO" id="GO:0008758">
    <property type="term" value="F:UDP-2,3-diacylglucosamine hydrolase activity"/>
    <property type="evidence" value="ECO:0007669"/>
    <property type="project" value="TreeGrafter"/>
</dbReference>
<keyword evidence="8" id="KW-1185">Reference proteome</keyword>
<dbReference type="InterPro" id="IPR029052">
    <property type="entry name" value="Metallo-depent_PP-like"/>
</dbReference>
<keyword evidence="3" id="KW-0472">Membrane</keyword>
<keyword evidence="3" id="KW-1133">Transmembrane helix</keyword>
<evidence type="ECO:0000313" key="6">
    <source>
        <dbReference type="EMBL" id="KIO45638.1"/>
    </source>
</evidence>
<dbReference type="GO" id="GO:0046872">
    <property type="term" value="F:metal ion binding"/>
    <property type="evidence" value="ECO:0007669"/>
    <property type="project" value="UniProtKB-KW"/>
</dbReference>
<feature type="domain" description="Calcineurin-like phosphoesterase" evidence="4">
    <location>
        <begin position="151"/>
        <end position="330"/>
    </location>
</feature>
<dbReference type="Gene3D" id="3.60.21.10">
    <property type="match status" value="1"/>
</dbReference>
<reference evidence="6 8" key="1">
    <citation type="submission" date="2014-07" db="EMBL/GenBank/DDBJ databases">
        <title>Porphyromonadaceae bacterium OUH 308042 = ATCC BAA-2681 = DSM 28342 draft genome.</title>
        <authorList>
            <person name="Sydenham T.V."/>
            <person name="Hasman H."/>
            <person name="Justensen U.S."/>
        </authorList>
    </citation>
    <scope>NUCLEOTIDE SEQUENCE [LARGE SCALE GENOMIC DNA]</scope>
    <source>
        <strain evidence="6 8">OUH 308042</strain>
    </source>
</reference>
<feature type="transmembrane region" description="Helical" evidence="3">
    <location>
        <begin position="68"/>
        <end position="89"/>
    </location>
</feature>
<organism evidence="6 8">
    <name type="scientific">Sanguibacteroides justesenii</name>
    <dbReference type="NCBI Taxonomy" id="1547597"/>
    <lineage>
        <taxon>Bacteria</taxon>
        <taxon>Pseudomonadati</taxon>
        <taxon>Bacteroidota</taxon>
        <taxon>Bacteroidia</taxon>
        <taxon>Bacteroidales</taxon>
        <taxon>Porphyromonadaceae</taxon>
        <taxon>Sanguibacteroides</taxon>
    </lineage>
</organism>
<keyword evidence="2" id="KW-0378">Hydrolase</keyword>
<dbReference type="GO" id="GO:0009245">
    <property type="term" value="P:lipid A biosynthetic process"/>
    <property type="evidence" value="ECO:0007669"/>
    <property type="project" value="TreeGrafter"/>
</dbReference>
<evidence type="ECO:0000313" key="5">
    <source>
        <dbReference type="EMBL" id="KIO43461.1"/>
    </source>
</evidence>
<evidence type="ECO:0000313" key="7">
    <source>
        <dbReference type="Proteomes" id="UP000031937"/>
    </source>
</evidence>
<proteinExistence type="predicted"/>
<evidence type="ECO:0000256" key="3">
    <source>
        <dbReference type="SAM" id="Phobius"/>
    </source>
</evidence>
<dbReference type="SUPFAM" id="SSF56300">
    <property type="entry name" value="Metallo-dependent phosphatases"/>
    <property type="match status" value="1"/>
</dbReference>
<dbReference type="EMBL" id="JPIT01000031">
    <property type="protein sequence ID" value="KIO43461.1"/>
    <property type="molecule type" value="Genomic_DNA"/>
</dbReference>